<gene>
    <name evidence="3" type="ORF">AWB64_04113</name>
</gene>
<feature type="transmembrane region" description="Helical" evidence="2">
    <location>
        <begin position="63"/>
        <end position="81"/>
    </location>
</feature>
<organism evidence="3 4">
    <name type="scientific">Caballeronia sordidicola</name>
    <name type="common">Burkholderia sordidicola</name>
    <dbReference type="NCBI Taxonomy" id="196367"/>
    <lineage>
        <taxon>Bacteria</taxon>
        <taxon>Pseudomonadati</taxon>
        <taxon>Pseudomonadota</taxon>
        <taxon>Betaproteobacteria</taxon>
        <taxon>Burkholderiales</taxon>
        <taxon>Burkholderiaceae</taxon>
        <taxon>Caballeronia</taxon>
    </lineage>
</organism>
<evidence type="ECO:0000313" key="4">
    <source>
        <dbReference type="Proteomes" id="UP000054893"/>
    </source>
</evidence>
<accession>A0A158H4J4</accession>
<protein>
    <submittedName>
        <fullName evidence="3">Uncharacterized protein</fullName>
    </submittedName>
</protein>
<feature type="compositionally biased region" description="Basic and acidic residues" evidence="1">
    <location>
        <begin position="15"/>
        <end position="25"/>
    </location>
</feature>
<evidence type="ECO:0000256" key="1">
    <source>
        <dbReference type="SAM" id="MobiDB-lite"/>
    </source>
</evidence>
<dbReference type="EMBL" id="FCOC02000013">
    <property type="protein sequence ID" value="SAL39256.1"/>
    <property type="molecule type" value="Genomic_DNA"/>
</dbReference>
<sequence>MPEMSGAGKAIMDTASKRTLRESLMHSRTSPDSACPSLEEAEPYERAEALAVERKPDRKLRNTVIGVALVALLAGGVYLAFGSATEHEGSEPGTEPIAQNSIPRLAPDARIDAPLYAKNASLDIAGTINAARLSMVRGALGDARTRLAMLPASESKRDDVRQITNELIQRELALDAAIGLARACEKAGDNPCVLRAAGDALASDVSDSEARDMLLRAVAQTGVPGGPAIVAPSPGVTPTAIRRTDTRIVARRRPERLMFRRDTQSFANLNDIYSKP</sequence>
<dbReference type="AlphaFoldDB" id="A0A158H4J4"/>
<evidence type="ECO:0000256" key="2">
    <source>
        <dbReference type="SAM" id="Phobius"/>
    </source>
</evidence>
<keyword evidence="2" id="KW-0812">Transmembrane</keyword>
<keyword evidence="2" id="KW-1133">Transmembrane helix</keyword>
<proteinExistence type="predicted"/>
<feature type="region of interest" description="Disordered" evidence="1">
    <location>
        <begin position="1"/>
        <end position="42"/>
    </location>
</feature>
<keyword evidence="2" id="KW-0472">Membrane</keyword>
<reference evidence="3 4" key="1">
    <citation type="submission" date="2016-01" db="EMBL/GenBank/DDBJ databases">
        <authorList>
            <person name="Oliw E.H."/>
        </authorList>
    </citation>
    <scope>NUCLEOTIDE SEQUENCE [LARGE SCALE GENOMIC DNA]</scope>
    <source>
        <strain evidence="3">LMG 22029</strain>
    </source>
</reference>
<dbReference type="Proteomes" id="UP000054893">
    <property type="component" value="Unassembled WGS sequence"/>
</dbReference>
<evidence type="ECO:0000313" key="3">
    <source>
        <dbReference type="EMBL" id="SAL39256.1"/>
    </source>
</evidence>
<name>A0A158H4J4_CABSO</name>